<dbReference type="InterPro" id="IPR045485">
    <property type="entry name" value="fvmX6"/>
</dbReference>
<dbReference type="AlphaFoldDB" id="A0A5C1AAC0"/>
<dbReference type="EMBL" id="CP042425">
    <property type="protein sequence ID" value="QEL13998.1"/>
    <property type="molecule type" value="Genomic_DNA"/>
</dbReference>
<dbReference type="KEGG" id="lrs:PX52LOC_00859"/>
<accession>A0A5C1AAC0</accession>
<name>A0A5C1AAC0_9BACT</name>
<evidence type="ECO:0000259" key="1">
    <source>
        <dbReference type="Pfam" id="PF20004"/>
    </source>
</evidence>
<evidence type="ECO:0000313" key="2">
    <source>
        <dbReference type="EMBL" id="QEL13998.1"/>
    </source>
</evidence>
<feature type="domain" description="FtsH ternary system" evidence="1">
    <location>
        <begin position="13"/>
        <end position="356"/>
    </location>
</feature>
<sequence>MTLSEPLPSPRSVSKFEADLLTVLRFLLGRVDARHGLHLVTTKHDSPPPCLSPNCVHLVQDSLAKGVVLYLTRAGGWRDEKFLERGQPTGGRVWNRVPLDSRKLTFSAPVLGFLTWLTAEKPDAAHDKWPAVTDPTPADELFFALAYQQLRVEPAVRNVLKVRNAFAKNPFCWLVWPADFVLEGEPQPPDFAPLFTGTRAAMLECLQPVLTHRWIVRERQKHEITDWRVMQQTGAAETAMLTTFLAAAEKANRPDLARFVLRTLSAVYRGQTPDVNFWTGSLTVNPPPRLADRVAIRRNALAFPQQAETLARWDRVARSVGYFDEEYAASQLWKEEYEAANGTDAAAKSKRVLDQLDPLKT</sequence>
<reference evidence="3" key="1">
    <citation type="submission" date="2019-08" db="EMBL/GenBank/DDBJ databases">
        <title>Limnoglobus roseus gen. nov., sp. nov., a novel freshwater planctomycete with a giant genome from the family Gemmataceae.</title>
        <authorList>
            <person name="Kulichevskaya I.S."/>
            <person name="Naumoff D.G."/>
            <person name="Miroshnikov K."/>
            <person name="Ivanova A."/>
            <person name="Philippov D.A."/>
            <person name="Hakobyan A."/>
            <person name="Rijpstra I.C."/>
            <person name="Sinninghe Damste J.S."/>
            <person name="Liesack W."/>
            <person name="Dedysh S.N."/>
        </authorList>
    </citation>
    <scope>NUCLEOTIDE SEQUENCE [LARGE SCALE GENOMIC DNA]</scope>
    <source>
        <strain evidence="3">PX52</strain>
    </source>
</reference>
<protein>
    <recommendedName>
        <fullName evidence="1">FtsH ternary system domain-containing protein</fullName>
    </recommendedName>
</protein>
<gene>
    <name evidence="2" type="ORF">PX52LOC_00859</name>
</gene>
<keyword evidence="3" id="KW-1185">Reference proteome</keyword>
<evidence type="ECO:0000313" key="3">
    <source>
        <dbReference type="Proteomes" id="UP000324974"/>
    </source>
</evidence>
<dbReference type="Pfam" id="PF20004">
    <property type="entry name" value="fvmX6"/>
    <property type="match status" value="1"/>
</dbReference>
<organism evidence="2 3">
    <name type="scientific">Limnoglobus roseus</name>
    <dbReference type="NCBI Taxonomy" id="2598579"/>
    <lineage>
        <taxon>Bacteria</taxon>
        <taxon>Pseudomonadati</taxon>
        <taxon>Planctomycetota</taxon>
        <taxon>Planctomycetia</taxon>
        <taxon>Gemmatales</taxon>
        <taxon>Gemmataceae</taxon>
        <taxon>Limnoglobus</taxon>
    </lineage>
</organism>
<dbReference type="RefSeq" id="WP_149108922.1">
    <property type="nucleotide sequence ID" value="NZ_CP042425.1"/>
</dbReference>
<dbReference type="Proteomes" id="UP000324974">
    <property type="component" value="Chromosome"/>
</dbReference>
<proteinExistence type="predicted"/>
<dbReference type="OrthoDB" id="263180at2"/>